<dbReference type="GO" id="GO:0012505">
    <property type="term" value="C:endomembrane system"/>
    <property type="evidence" value="ECO:0007669"/>
    <property type="project" value="UniProtKB-SubCell"/>
</dbReference>
<reference evidence="8 9" key="1">
    <citation type="journal article" date="2010" name="Nature">
        <title>The Ectocarpus genome and the independent evolution of multicellularity in brown algae.</title>
        <authorList>
            <person name="Cock J.M."/>
            <person name="Sterck L."/>
            <person name="Rouze P."/>
            <person name="Scornet D."/>
            <person name="Allen A.E."/>
            <person name="Amoutzias G."/>
            <person name="Anthouard V."/>
            <person name="Artiguenave F."/>
            <person name="Aury J.M."/>
            <person name="Badger J.H."/>
            <person name="Beszteri B."/>
            <person name="Billiau K."/>
            <person name="Bonnet E."/>
            <person name="Bothwell J.H."/>
            <person name="Bowler C."/>
            <person name="Boyen C."/>
            <person name="Brownlee C."/>
            <person name="Carrano C.J."/>
            <person name="Charrier B."/>
            <person name="Cho G.Y."/>
            <person name="Coelho S.M."/>
            <person name="Collen J."/>
            <person name="Corre E."/>
            <person name="Da Silva C."/>
            <person name="Delage L."/>
            <person name="Delaroque N."/>
            <person name="Dittami S.M."/>
            <person name="Doulbeau S."/>
            <person name="Elias M."/>
            <person name="Farnham G."/>
            <person name="Gachon C.M."/>
            <person name="Gschloessl B."/>
            <person name="Heesch S."/>
            <person name="Jabbari K."/>
            <person name="Jubin C."/>
            <person name="Kawai H."/>
            <person name="Kimura K."/>
            <person name="Kloareg B."/>
            <person name="Kupper F.C."/>
            <person name="Lang D."/>
            <person name="Le Bail A."/>
            <person name="Leblanc C."/>
            <person name="Lerouge P."/>
            <person name="Lohr M."/>
            <person name="Lopez P.J."/>
            <person name="Martens C."/>
            <person name="Maumus F."/>
            <person name="Michel G."/>
            <person name="Miranda-Saavedra D."/>
            <person name="Morales J."/>
            <person name="Moreau H."/>
            <person name="Motomura T."/>
            <person name="Nagasato C."/>
            <person name="Napoli C.A."/>
            <person name="Nelson D.R."/>
            <person name="Nyvall-Collen P."/>
            <person name="Peters A.F."/>
            <person name="Pommier C."/>
            <person name="Potin P."/>
            <person name="Poulain J."/>
            <person name="Quesneville H."/>
            <person name="Read B."/>
            <person name="Rensing S.A."/>
            <person name="Ritter A."/>
            <person name="Rousvoal S."/>
            <person name="Samanta M."/>
            <person name="Samson G."/>
            <person name="Schroeder D.C."/>
            <person name="Segurens B."/>
            <person name="Strittmatter M."/>
            <person name="Tonon T."/>
            <person name="Tregear J.W."/>
            <person name="Valentin K."/>
            <person name="von Dassow P."/>
            <person name="Yamagishi T."/>
            <person name="Van de Peer Y."/>
            <person name="Wincker P."/>
        </authorList>
    </citation>
    <scope>NUCLEOTIDE SEQUENCE [LARGE SCALE GENOMIC DNA]</scope>
    <source>
        <strain evidence="9">Ec32 / CCAP1310/4</strain>
    </source>
</reference>
<evidence type="ECO:0000256" key="2">
    <source>
        <dbReference type="ARBA" id="ARBA00022692"/>
    </source>
</evidence>
<keyword evidence="2 6" id="KW-0812">Transmembrane</keyword>
<keyword evidence="8" id="KW-0418">Kinase</keyword>
<keyword evidence="3 6" id="KW-1133">Transmembrane helix</keyword>
<evidence type="ECO:0000256" key="3">
    <source>
        <dbReference type="ARBA" id="ARBA00022989"/>
    </source>
</evidence>
<dbReference type="InParanoid" id="D8LJM0"/>
<dbReference type="GO" id="GO:0005524">
    <property type="term" value="F:ATP binding"/>
    <property type="evidence" value="ECO:0007669"/>
    <property type="project" value="InterPro"/>
</dbReference>
<dbReference type="InterPro" id="IPR003807">
    <property type="entry name" value="DUF202"/>
</dbReference>
<accession>D8LJM0</accession>
<dbReference type="PANTHER" id="PTHR44329">
    <property type="entry name" value="SERINE/THREONINE-PROTEIN KINASE TNNI3K-RELATED"/>
    <property type="match status" value="1"/>
</dbReference>
<feature type="transmembrane region" description="Helical" evidence="6">
    <location>
        <begin position="139"/>
        <end position="162"/>
    </location>
</feature>
<feature type="compositionally biased region" description="Gly residues" evidence="5">
    <location>
        <begin position="48"/>
        <end position="59"/>
    </location>
</feature>
<dbReference type="EMBL" id="FN648442">
    <property type="protein sequence ID" value="CBN77047.1"/>
    <property type="molecule type" value="Genomic_DNA"/>
</dbReference>
<keyword evidence="8" id="KW-0808">Transferase</keyword>
<dbReference type="GO" id="GO:0004674">
    <property type="term" value="F:protein serine/threonine kinase activity"/>
    <property type="evidence" value="ECO:0007669"/>
    <property type="project" value="TreeGrafter"/>
</dbReference>
<evidence type="ECO:0000313" key="9">
    <source>
        <dbReference type="Proteomes" id="UP000002630"/>
    </source>
</evidence>
<evidence type="ECO:0000256" key="6">
    <source>
        <dbReference type="SAM" id="Phobius"/>
    </source>
</evidence>
<gene>
    <name evidence="8" type="primary">PK</name>
    <name evidence="8" type="ORF">Esi_0026_0103</name>
</gene>
<organism evidence="8 9">
    <name type="scientific">Ectocarpus siliculosus</name>
    <name type="common">Brown alga</name>
    <name type="synonym">Conferva siliculosa</name>
    <dbReference type="NCBI Taxonomy" id="2880"/>
    <lineage>
        <taxon>Eukaryota</taxon>
        <taxon>Sar</taxon>
        <taxon>Stramenopiles</taxon>
        <taxon>Ochrophyta</taxon>
        <taxon>PX clade</taxon>
        <taxon>Phaeophyceae</taxon>
        <taxon>Ectocarpales</taxon>
        <taxon>Ectocarpaceae</taxon>
        <taxon>Ectocarpus</taxon>
    </lineage>
</organism>
<feature type="region of interest" description="Disordered" evidence="5">
    <location>
        <begin position="665"/>
        <end position="715"/>
    </location>
</feature>
<dbReference type="OrthoDB" id="339325at2759"/>
<dbReference type="Proteomes" id="UP000002630">
    <property type="component" value="Linkage Group LG12"/>
</dbReference>
<evidence type="ECO:0000313" key="8">
    <source>
        <dbReference type="EMBL" id="CBN77047.1"/>
    </source>
</evidence>
<protein>
    <submittedName>
        <fullName evidence="8">Serine/threonine-protein kinase CTR1</fullName>
    </submittedName>
</protein>
<feature type="transmembrane region" description="Helical" evidence="6">
    <location>
        <begin position="183"/>
        <end position="202"/>
    </location>
</feature>
<proteinExistence type="predicted"/>
<name>D8LJM0_ECTSI</name>
<dbReference type="InterPro" id="IPR001245">
    <property type="entry name" value="Ser-Thr/Tyr_kinase_cat_dom"/>
</dbReference>
<feature type="region of interest" description="Disordered" evidence="5">
    <location>
        <begin position="41"/>
        <end position="64"/>
    </location>
</feature>
<dbReference type="PANTHER" id="PTHR44329:SF289">
    <property type="entry name" value="SERINE_THREONINE-PROTEIN KINASE VIK"/>
    <property type="match status" value="1"/>
</dbReference>
<dbReference type="EMBL" id="FN649737">
    <property type="protein sequence ID" value="CBN77047.1"/>
    <property type="molecule type" value="Genomic_DNA"/>
</dbReference>
<evidence type="ECO:0000256" key="1">
    <source>
        <dbReference type="ARBA" id="ARBA00004127"/>
    </source>
</evidence>
<keyword evidence="9" id="KW-1185">Reference proteome</keyword>
<feature type="compositionally biased region" description="Basic and acidic residues" evidence="5">
    <location>
        <begin position="704"/>
        <end position="715"/>
    </location>
</feature>
<evidence type="ECO:0000259" key="7">
    <source>
        <dbReference type="PROSITE" id="PS50011"/>
    </source>
</evidence>
<feature type="domain" description="Protein kinase" evidence="7">
    <location>
        <begin position="344"/>
        <end position="621"/>
    </location>
</feature>
<dbReference type="Gene3D" id="1.10.510.10">
    <property type="entry name" value="Transferase(Phosphotransferase) domain 1"/>
    <property type="match status" value="1"/>
</dbReference>
<dbReference type="AlphaFoldDB" id="D8LJM0"/>
<dbReference type="InterPro" id="IPR000719">
    <property type="entry name" value="Prot_kinase_dom"/>
</dbReference>
<sequence length="715" mass="78971">MWVIMRKEICVCLVKSSSSLWSRCVSGGGQHRRADSNVSVKSGLGLNRTGGGGGSGGGAKSSKDKFSSRQLSLRSFQQTVKNHANTINKASNVKVEPKTFFANERTFIQWISAAVFVYGVSTALFAFDASEPDANWIAITSAAILSAVSLMILIYGAVVFYLRLDRLKSRKDSRVFADKWGPGMLALGLFAAIVTVLVMQVLDYIDATDTPSVSVAGVSDAVAHAQDYSYDGVVYTPTGISRNAALVKLASELNSFSPSKAYEFSNLSNGRPTKRLRKREEYIVASGSTSDLTSLPHGEAVLVTAQEEVFMFPGANTGTFDVAMEFYNTASVDFVGPYATSAFTGDEETTIRGAMCVAYTALLNGQKVVLKTPLPDTSHAAVAANDLEVEMLLLKELHHDNIVSLLGAGFLPDGRRFVALEYLSGGTLSSLLREHREKPMRISKVLDLSLALCNALEYLHDVAVPGRIVCHRDLKPDNIGFAQDGTLKLIDFGLGKIIKRKFRVRAEKYHMTGGTGSLRYMAPEIADHQEYNEKGDVYSFSLIMWEMLAGIKPFLGLKRPDFYNRVVDEGERPPLNPEWPQPVRNLLESCWRTNLDERLSFREVAGILKVCAEEENRRSFTEEKRKSFRLPNRRSRLWTTTGARPDLDEISVDPQYKPKFKISSFLSSHQGTDGGKSKMERLRNVARGNKGKQGSVRRASSDNTVKDMRRTTNKP</sequence>
<dbReference type="Pfam" id="PF02656">
    <property type="entry name" value="DUF202"/>
    <property type="match status" value="1"/>
</dbReference>
<evidence type="ECO:0000256" key="4">
    <source>
        <dbReference type="ARBA" id="ARBA00023136"/>
    </source>
</evidence>
<keyword evidence="4 6" id="KW-0472">Membrane</keyword>
<dbReference type="InterPro" id="IPR051681">
    <property type="entry name" value="Ser/Thr_Kinases-Pseudokinases"/>
</dbReference>
<dbReference type="STRING" id="2880.D8LJM0"/>
<comment type="subcellular location">
    <subcellularLocation>
        <location evidence="1">Endomembrane system</location>
        <topology evidence="1">Multi-pass membrane protein</topology>
    </subcellularLocation>
</comment>
<dbReference type="Pfam" id="PF07714">
    <property type="entry name" value="PK_Tyr_Ser-Thr"/>
    <property type="match status" value="1"/>
</dbReference>
<evidence type="ECO:0000256" key="5">
    <source>
        <dbReference type="SAM" id="MobiDB-lite"/>
    </source>
</evidence>
<dbReference type="SMART" id="SM00220">
    <property type="entry name" value="S_TKc"/>
    <property type="match status" value="1"/>
</dbReference>
<dbReference type="SUPFAM" id="SSF56112">
    <property type="entry name" value="Protein kinase-like (PK-like)"/>
    <property type="match status" value="1"/>
</dbReference>
<feature type="transmembrane region" description="Helical" evidence="6">
    <location>
        <begin position="107"/>
        <end position="127"/>
    </location>
</feature>
<dbReference type="InterPro" id="IPR011009">
    <property type="entry name" value="Kinase-like_dom_sf"/>
</dbReference>
<dbReference type="PROSITE" id="PS50011">
    <property type="entry name" value="PROTEIN_KINASE_DOM"/>
    <property type="match status" value="1"/>
</dbReference>